<sequence length="222" mass="25522">MICDIKNGDCIKYLEEYQGIDFDLTFLDPPFNQSKDYRSHDDNMTPRKYWDWMSEVCNIVYQKSSPGAAIYFMQREKNTQYVLDALATSGWTFQNLIIWKKKTSAVPSNIRYGKHYQIIAFATKGSSPRVFNKLRIDPPLLVTDKYQRPNGMFVTDVWDDIRELTSGYFAGDEPLRYETGERVHKQQSPVDLLARIILSSTNVGDLVFDPFAGTGTTLVVSQ</sequence>
<dbReference type="InterPro" id="IPR029063">
    <property type="entry name" value="SAM-dependent_MTases_sf"/>
</dbReference>
<proteinExistence type="predicted"/>
<dbReference type="GO" id="GO:0008170">
    <property type="term" value="F:N-methyltransferase activity"/>
    <property type="evidence" value="ECO:0007669"/>
    <property type="project" value="InterPro"/>
</dbReference>
<name>X1TAJ5_9ZZZZ</name>
<gene>
    <name evidence="5" type="ORF">S12H4_20644</name>
</gene>
<dbReference type="PRINTS" id="PR00506">
    <property type="entry name" value="D21N6MTFRASE"/>
</dbReference>
<keyword evidence="1" id="KW-0489">Methyltransferase</keyword>
<protein>
    <recommendedName>
        <fullName evidence="4">DNA methylase N-4/N-6 domain-containing protein</fullName>
    </recommendedName>
</protein>
<evidence type="ECO:0000259" key="4">
    <source>
        <dbReference type="Pfam" id="PF01555"/>
    </source>
</evidence>
<evidence type="ECO:0000256" key="3">
    <source>
        <dbReference type="ARBA" id="ARBA00022691"/>
    </source>
</evidence>
<dbReference type="Pfam" id="PF01555">
    <property type="entry name" value="N6_N4_Mtase"/>
    <property type="match status" value="1"/>
</dbReference>
<evidence type="ECO:0000256" key="2">
    <source>
        <dbReference type="ARBA" id="ARBA00022679"/>
    </source>
</evidence>
<dbReference type="Gene3D" id="3.40.50.150">
    <property type="entry name" value="Vaccinia Virus protein VP39"/>
    <property type="match status" value="1"/>
</dbReference>
<feature type="domain" description="DNA methylase N-4/N-6" evidence="4">
    <location>
        <begin position="23"/>
        <end position="221"/>
    </location>
</feature>
<evidence type="ECO:0000256" key="1">
    <source>
        <dbReference type="ARBA" id="ARBA00022603"/>
    </source>
</evidence>
<reference evidence="5" key="1">
    <citation type="journal article" date="2014" name="Front. Microbiol.">
        <title>High frequency of phylogenetically diverse reductive dehalogenase-homologous genes in deep subseafloor sedimentary metagenomes.</title>
        <authorList>
            <person name="Kawai M."/>
            <person name="Futagami T."/>
            <person name="Toyoda A."/>
            <person name="Takaki Y."/>
            <person name="Nishi S."/>
            <person name="Hori S."/>
            <person name="Arai W."/>
            <person name="Tsubouchi T."/>
            <person name="Morono Y."/>
            <person name="Uchiyama I."/>
            <person name="Ito T."/>
            <person name="Fujiyama A."/>
            <person name="Inagaki F."/>
            <person name="Takami H."/>
        </authorList>
    </citation>
    <scope>NUCLEOTIDE SEQUENCE</scope>
    <source>
        <strain evidence="5">Expedition CK06-06</strain>
    </source>
</reference>
<dbReference type="AlphaFoldDB" id="X1TAJ5"/>
<keyword evidence="3" id="KW-0949">S-adenosyl-L-methionine</keyword>
<comment type="caution">
    <text evidence="5">The sequence shown here is derived from an EMBL/GenBank/DDBJ whole genome shotgun (WGS) entry which is preliminary data.</text>
</comment>
<dbReference type="GO" id="GO:0032259">
    <property type="term" value="P:methylation"/>
    <property type="evidence" value="ECO:0007669"/>
    <property type="project" value="UniProtKB-KW"/>
</dbReference>
<dbReference type="SUPFAM" id="SSF53335">
    <property type="entry name" value="S-adenosyl-L-methionine-dependent methyltransferases"/>
    <property type="match status" value="1"/>
</dbReference>
<dbReference type="InterPro" id="IPR002295">
    <property type="entry name" value="N4/N6-MTase_EcoPI_Mod-like"/>
</dbReference>
<dbReference type="EMBL" id="BARW01010500">
    <property type="protein sequence ID" value="GAI77019.1"/>
    <property type="molecule type" value="Genomic_DNA"/>
</dbReference>
<dbReference type="GO" id="GO:0003677">
    <property type="term" value="F:DNA binding"/>
    <property type="evidence" value="ECO:0007669"/>
    <property type="project" value="InterPro"/>
</dbReference>
<keyword evidence="2" id="KW-0808">Transferase</keyword>
<accession>X1TAJ5</accession>
<evidence type="ECO:0000313" key="5">
    <source>
        <dbReference type="EMBL" id="GAI77019.1"/>
    </source>
</evidence>
<dbReference type="InterPro" id="IPR002941">
    <property type="entry name" value="DNA_methylase_N4/N6"/>
</dbReference>
<organism evidence="5">
    <name type="scientific">marine sediment metagenome</name>
    <dbReference type="NCBI Taxonomy" id="412755"/>
    <lineage>
        <taxon>unclassified sequences</taxon>
        <taxon>metagenomes</taxon>
        <taxon>ecological metagenomes</taxon>
    </lineage>
</organism>